<protein>
    <submittedName>
        <fullName evidence="2">BQ2448_5488 protein</fullName>
    </submittedName>
</protein>
<keyword evidence="3" id="KW-1185">Reference proteome</keyword>
<evidence type="ECO:0000256" key="1">
    <source>
        <dbReference type="SAM" id="MobiDB-lite"/>
    </source>
</evidence>
<organism evidence="2 3">
    <name type="scientific">Microbotryum intermedium</name>
    <dbReference type="NCBI Taxonomy" id="269621"/>
    <lineage>
        <taxon>Eukaryota</taxon>
        <taxon>Fungi</taxon>
        <taxon>Dikarya</taxon>
        <taxon>Basidiomycota</taxon>
        <taxon>Pucciniomycotina</taxon>
        <taxon>Microbotryomycetes</taxon>
        <taxon>Microbotryales</taxon>
        <taxon>Microbotryaceae</taxon>
        <taxon>Microbotryum</taxon>
    </lineage>
</organism>
<gene>
    <name evidence="2" type="ORF">BQ2448_5488</name>
</gene>
<reference evidence="3" key="1">
    <citation type="submission" date="2016-09" db="EMBL/GenBank/DDBJ databases">
        <authorList>
            <person name="Jeantristanb JTB J.-T."/>
            <person name="Ricardo R."/>
        </authorList>
    </citation>
    <scope>NUCLEOTIDE SEQUENCE [LARGE SCALE GENOMIC DNA]</scope>
</reference>
<evidence type="ECO:0000313" key="2">
    <source>
        <dbReference type="EMBL" id="SCV67877.1"/>
    </source>
</evidence>
<sequence>MGGLSVDDRTEADTITAGEPSFDTSEEFPIDVTGLARPRPAITVTVGLRHNAPVQQRCAVTEFTQALGNLNESQTLPPFQYPWRLSDCDQPRIFTREEACDILASFRGVYLAGDSLVRHLWDVLLLLLTNDIGSASFTDEAEVKEQCREEPLFPDRRPNWHQTKYRAAYYRNIDVMQVCAGRKASAKFDYNRWSGNLAAPTVSIVFLSGAGIYQNYDFDRVRKSPDPSLEGNYFPGANIAQKCWASQAPEVVKEYNAKFKAVSLNSGRSISMKGSTLFPAQSYEGQHYSYQVDMDQAQTFLNILNLIHWRDAARRGGLATEEWSAP</sequence>
<dbReference type="Proteomes" id="UP000198372">
    <property type="component" value="Unassembled WGS sequence"/>
</dbReference>
<feature type="region of interest" description="Disordered" evidence="1">
    <location>
        <begin position="1"/>
        <end position="24"/>
    </location>
</feature>
<feature type="compositionally biased region" description="Basic and acidic residues" evidence="1">
    <location>
        <begin position="1"/>
        <end position="12"/>
    </location>
</feature>
<dbReference type="STRING" id="269621.A0A238F4A0"/>
<evidence type="ECO:0000313" key="3">
    <source>
        <dbReference type="Proteomes" id="UP000198372"/>
    </source>
</evidence>
<accession>A0A238F4A0</accession>
<dbReference type="AlphaFoldDB" id="A0A238F4A0"/>
<proteinExistence type="predicted"/>
<dbReference type="EMBL" id="FMSP01000002">
    <property type="protein sequence ID" value="SCV67877.1"/>
    <property type="molecule type" value="Genomic_DNA"/>
</dbReference>
<dbReference type="OrthoDB" id="2520872at2759"/>
<name>A0A238F4A0_9BASI</name>